<gene>
    <name evidence="2" type="ORF">TSAR_013077</name>
</gene>
<dbReference type="AlphaFoldDB" id="A0A232FMT5"/>
<dbReference type="EMBL" id="NNAY01000014">
    <property type="protein sequence ID" value="OXU31965.1"/>
    <property type="molecule type" value="Genomic_DNA"/>
</dbReference>
<reference evidence="2 3" key="1">
    <citation type="journal article" date="2017" name="Curr. Biol.">
        <title>The Evolution of Venom by Co-option of Single-Copy Genes.</title>
        <authorList>
            <person name="Martinson E.O."/>
            <person name="Mrinalini"/>
            <person name="Kelkar Y.D."/>
            <person name="Chang C.H."/>
            <person name="Werren J.H."/>
        </authorList>
    </citation>
    <scope>NUCLEOTIDE SEQUENCE [LARGE SCALE GENOMIC DNA]</scope>
    <source>
        <strain evidence="2 3">Alberta</strain>
        <tissue evidence="2">Whole body</tissue>
    </source>
</reference>
<comment type="caution">
    <text evidence="2">The sequence shown here is derived from an EMBL/GenBank/DDBJ whole genome shotgun (WGS) entry which is preliminary data.</text>
</comment>
<evidence type="ECO:0000256" key="1">
    <source>
        <dbReference type="SAM" id="MobiDB-lite"/>
    </source>
</evidence>
<keyword evidence="3" id="KW-1185">Reference proteome</keyword>
<evidence type="ECO:0000313" key="2">
    <source>
        <dbReference type="EMBL" id="OXU31965.1"/>
    </source>
</evidence>
<organism evidence="2 3">
    <name type="scientific">Trichomalopsis sarcophagae</name>
    <dbReference type="NCBI Taxonomy" id="543379"/>
    <lineage>
        <taxon>Eukaryota</taxon>
        <taxon>Metazoa</taxon>
        <taxon>Ecdysozoa</taxon>
        <taxon>Arthropoda</taxon>
        <taxon>Hexapoda</taxon>
        <taxon>Insecta</taxon>
        <taxon>Pterygota</taxon>
        <taxon>Neoptera</taxon>
        <taxon>Endopterygota</taxon>
        <taxon>Hymenoptera</taxon>
        <taxon>Apocrita</taxon>
        <taxon>Proctotrupomorpha</taxon>
        <taxon>Chalcidoidea</taxon>
        <taxon>Pteromalidae</taxon>
        <taxon>Pteromalinae</taxon>
        <taxon>Trichomalopsis</taxon>
    </lineage>
</organism>
<evidence type="ECO:0000313" key="3">
    <source>
        <dbReference type="Proteomes" id="UP000215335"/>
    </source>
</evidence>
<feature type="compositionally biased region" description="Polar residues" evidence="1">
    <location>
        <begin position="148"/>
        <end position="160"/>
    </location>
</feature>
<sequence length="170" mass="18603">MKELLATCRRVGNNKASGLDSITNIVLKHTIQTHPPRGLRRFIQFRVSTWPTNLEIPKGATVVGFAENIAVVVVANHKEKVKDIAEESIHIIREWLSEAGLELASHKTKAILISSRKKIEGLPGESCFSAKTLESRQTPCGWDRRTQEAVQSHHPNTGKQAGSEGGAGPP</sequence>
<dbReference type="OrthoDB" id="7700848at2759"/>
<feature type="region of interest" description="Disordered" evidence="1">
    <location>
        <begin position="134"/>
        <end position="170"/>
    </location>
</feature>
<accession>A0A232FMT5</accession>
<proteinExistence type="predicted"/>
<name>A0A232FMT5_9HYME</name>
<evidence type="ECO:0008006" key="4">
    <source>
        <dbReference type="Google" id="ProtNLM"/>
    </source>
</evidence>
<protein>
    <recommendedName>
        <fullName evidence="4">Reverse transcriptase domain-containing protein</fullName>
    </recommendedName>
</protein>
<dbReference type="Proteomes" id="UP000215335">
    <property type="component" value="Unassembled WGS sequence"/>
</dbReference>